<sequence length="409" mass="46441">MKIIINNKSIYSSVFYLMIIFSFISYEYTLYTNAYQILLLIVFSFGLLMVLLGILSGPDITDVYLISLKNNLLVHLLSLLLILSIFVSSLKLDLVTTNGVINVIISILSIYVFFLLIPTMISENKDRLIVFIISLITFFSVIGIIIGLRGEFLGYTYTHYNRVSSIFFDPNYFGTLCAMGFILSIHKKGKYKFFAVLNLVALFYTGSRAAMIGLLIVTVLFYFYKKRVSINSFLFFLFICFLTYYFIGFLEERMFFRTFQGLSSREYLWDISFHLIKNEPLWGYGYGTVGSLLHSHGASNVSSHNAYLDYIMTNGIIPFVIYSLVIVKSVYMGYKTEIPQSIIKCIVLILINANSISINLGGIGITSLLFTLFLGICNFSGNESKLKQRQISDAVKLNEVLPNEKNSIG</sequence>
<evidence type="ECO:0000256" key="1">
    <source>
        <dbReference type="ARBA" id="ARBA00004141"/>
    </source>
</evidence>
<feature type="transmembrane region" description="Helical" evidence="5">
    <location>
        <begin position="197"/>
        <end position="224"/>
    </location>
</feature>
<proteinExistence type="predicted"/>
<reference evidence="7 8" key="1">
    <citation type="submission" date="2021-06" db="EMBL/GenBank/DDBJ databases">
        <title>Bacillus sp. RD4P76, an endophyte from a halophyte.</title>
        <authorList>
            <person name="Sun J.-Q."/>
        </authorList>
    </citation>
    <scope>NUCLEOTIDE SEQUENCE [LARGE SCALE GENOMIC DNA]</scope>
    <source>
        <strain evidence="7 8">CGMCC 1.15917</strain>
    </source>
</reference>
<dbReference type="InterPro" id="IPR051533">
    <property type="entry name" value="WaaL-like"/>
</dbReference>
<keyword evidence="8" id="KW-1185">Reference proteome</keyword>
<accession>A0ABS6JEY3</accession>
<feature type="transmembrane region" description="Helical" evidence="5">
    <location>
        <begin position="230"/>
        <end position="250"/>
    </location>
</feature>
<name>A0ABS6JEY3_9BACI</name>
<keyword evidence="2 5" id="KW-0812">Transmembrane</keyword>
<dbReference type="EMBL" id="JAHQCS010000094">
    <property type="protein sequence ID" value="MBU9712166.1"/>
    <property type="molecule type" value="Genomic_DNA"/>
</dbReference>
<dbReference type="PANTHER" id="PTHR37422:SF13">
    <property type="entry name" value="LIPOPOLYSACCHARIDE BIOSYNTHESIS PROTEIN PA4999-RELATED"/>
    <property type="match status" value="1"/>
</dbReference>
<feature type="transmembrane region" description="Helical" evidence="5">
    <location>
        <begin position="128"/>
        <end position="146"/>
    </location>
</feature>
<feature type="domain" description="O-antigen ligase-related" evidence="6">
    <location>
        <begin position="194"/>
        <end position="322"/>
    </location>
</feature>
<keyword evidence="3 5" id="KW-1133">Transmembrane helix</keyword>
<comment type="subcellular location">
    <subcellularLocation>
        <location evidence="1">Membrane</location>
        <topology evidence="1">Multi-pass membrane protein</topology>
    </subcellularLocation>
</comment>
<feature type="transmembrane region" description="Helical" evidence="5">
    <location>
        <begin position="9"/>
        <end position="28"/>
    </location>
</feature>
<evidence type="ECO:0000259" key="6">
    <source>
        <dbReference type="Pfam" id="PF04932"/>
    </source>
</evidence>
<dbReference type="GO" id="GO:0016874">
    <property type="term" value="F:ligase activity"/>
    <property type="evidence" value="ECO:0007669"/>
    <property type="project" value="UniProtKB-KW"/>
</dbReference>
<keyword evidence="7" id="KW-0436">Ligase</keyword>
<dbReference type="PANTHER" id="PTHR37422">
    <property type="entry name" value="TEICHURONIC ACID BIOSYNTHESIS PROTEIN TUAE"/>
    <property type="match status" value="1"/>
</dbReference>
<dbReference type="Proteomes" id="UP000784880">
    <property type="component" value="Unassembled WGS sequence"/>
</dbReference>
<dbReference type="Pfam" id="PF04932">
    <property type="entry name" value="Wzy_C"/>
    <property type="match status" value="1"/>
</dbReference>
<evidence type="ECO:0000256" key="3">
    <source>
        <dbReference type="ARBA" id="ARBA00022989"/>
    </source>
</evidence>
<feature type="transmembrane region" description="Helical" evidence="5">
    <location>
        <begin position="99"/>
        <end position="121"/>
    </location>
</feature>
<protein>
    <submittedName>
        <fullName evidence="7">O-antigen ligase family protein</fullName>
    </submittedName>
</protein>
<dbReference type="InterPro" id="IPR007016">
    <property type="entry name" value="O-antigen_ligase-rel_domated"/>
</dbReference>
<feature type="transmembrane region" description="Helical" evidence="5">
    <location>
        <begin position="68"/>
        <end position="87"/>
    </location>
</feature>
<feature type="transmembrane region" description="Helical" evidence="5">
    <location>
        <begin position="316"/>
        <end position="334"/>
    </location>
</feature>
<comment type="caution">
    <text evidence="7">The sequence shown here is derived from an EMBL/GenBank/DDBJ whole genome shotgun (WGS) entry which is preliminary data.</text>
</comment>
<evidence type="ECO:0000256" key="4">
    <source>
        <dbReference type="ARBA" id="ARBA00023136"/>
    </source>
</evidence>
<feature type="transmembrane region" description="Helical" evidence="5">
    <location>
        <begin position="34"/>
        <end position="56"/>
    </location>
</feature>
<evidence type="ECO:0000256" key="5">
    <source>
        <dbReference type="SAM" id="Phobius"/>
    </source>
</evidence>
<gene>
    <name evidence="7" type="ORF">KS419_10475</name>
</gene>
<organism evidence="7 8">
    <name type="scientific">Evansella tamaricis</name>
    <dbReference type="NCBI Taxonomy" id="2069301"/>
    <lineage>
        <taxon>Bacteria</taxon>
        <taxon>Bacillati</taxon>
        <taxon>Bacillota</taxon>
        <taxon>Bacilli</taxon>
        <taxon>Bacillales</taxon>
        <taxon>Bacillaceae</taxon>
        <taxon>Evansella</taxon>
    </lineage>
</organism>
<evidence type="ECO:0000313" key="8">
    <source>
        <dbReference type="Proteomes" id="UP000784880"/>
    </source>
</evidence>
<evidence type="ECO:0000256" key="2">
    <source>
        <dbReference type="ARBA" id="ARBA00022692"/>
    </source>
</evidence>
<evidence type="ECO:0000313" key="7">
    <source>
        <dbReference type="EMBL" id="MBU9712166.1"/>
    </source>
</evidence>
<dbReference type="RefSeq" id="WP_217066352.1">
    <property type="nucleotide sequence ID" value="NZ_JAHQCS010000094.1"/>
</dbReference>
<keyword evidence="4 5" id="KW-0472">Membrane</keyword>
<feature type="transmembrane region" description="Helical" evidence="5">
    <location>
        <begin position="346"/>
        <end position="379"/>
    </location>
</feature>